<keyword evidence="2" id="KW-1185">Reference proteome</keyword>
<dbReference type="EMBL" id="ML178851">
    <property type="protein sequence ID" value="TFK97095.1"/>
    <property type="molecule type" value="Genomic_DNA"/>
</dbReference>
<evidence type="ECO:0000313" key="2">
    <source>
        <dbReference type="Proteomes" id="UP000305067"/>
    </source>
</evidence>
<gene>
    <name evidence="1" type="ORF">BDV98DRAFT_275385</name>
</gene>
<reference evidence="1 2" key="1">
    <citation type="journal article" date="2019" name="Nat. Ecol. Evol.">
        <title>Megaphylogeny resolves global patterns of mushroom evolution.</title>
        <authorList>
            <person name="Varga T."/>
            <person name="Krizsan K."/>
            <person name="Foldi C."/>
            <person name="Dima B."/>
            <person name="Sanchez-Garcia M."/>
            <person name="Sanchez-Ramirez S."/>
            <person name="Szollosi G.J."/>
            <person name="Szarkandi J.G."/>
            <person name="Papp V."/>
            <person name="Albert L."/>
            <person name="Andreopoulos W."/>
            <person name="Angelini C."/>
            <person name="Antonin V."/>
            <person name="Barry K.W."/>
            <person name="Bougher N.L."/>
            <person name="Buchanan P."/>
            <person name="Buyck B."/>
            <person name="Bense V."/>
            <person name="Catcheside P."/>
            <person name="Chovatia M."/>
            <person name="Cooper J."/>
            <person name="Damon W."/>
            <person name="Desjardin D."/>
            <person name="Finy P."/>
            <person name="Geml J."/>
            <person name="Haridas S."/>
            <person name="Hughes K."/>
            <person name="Justo A."/>
            <person name="Karasinski D."/>
            <person name="Kautmanova I."/>
            <person name="Kiss B."/>
            <person name="Kocsube S."/>
            <person name="Kotiranta H."/>
            <person name="LaButti K.M."/>
            <person name="Lechner B.E."/>
            <person name="Liimatainen K."/>
            <person name="Lipzen A."/>
            <person name="Lukacs Z."/>
            <person name="Mihaltcheva S."/>
            <person name="Morgado L.N."/>
            <person name="Niskanen T."/>
            <person name="Noordeloos M.E."/>
            <person name="Ohm R.A."/>
            <person name="Ortiz-Santana B."/>
            <person name="Ovrebo C."/>
            <person name="Racz N."/>
            <person name="Riley R."/>
            <person name="Savchenko A."/>
            <person name="Shiryaev A."/>
            <person name="Soop K."/>
            <person name="Spirin V."/>
            <person name="Szebenyi C."/>
            <person name="Tomsovsky M."/>
            <person name="Tulloss R.E."/>
            <person name="Uehling J."/>
            <person name="Grigoriev I.V."/>
            <person name="Vagvolgyi C."/>
            <person name="Papp T."/>
            <person name="Martin F.M."/>
            <person name="Miettinen O."/>
            <person name="Hibbett D.S."/>
            <person name="Nagy L.G."/>
        </authorList>
    </citation>
    <scope>NUCLEOTIDE SEQUENCE [LARGE SCALE GENOMIC DNA]</scope>
    <source>
        <strain evidence="1 2">CBS 309.79</strain>
    </source>
</reference>
<protein>
    <submittedName>
        <fullName evidence="1">Uncharacterized protein</fullName>
    </submittedName>
</protein>
<dbReference type="Proteomes" id="UP000305067">
    <property type="component" value="Unassembled WGS sequence"/>
</dbReference>
<evidence type="ECO:0000313" key="1">
    <source>
        <dbReference type="EMBL" id="TFK97095.1"/>
    </source>
</evidence>
<organism evidence="1 2">
    <name type="scientific">Pterulicium gracile</name>
    <dbReference type="NCBI Taxonomy" id="1884261"/>
    <lineage>
        <taxon>Eukaryota</taxon>
        <taxon>Fungi</taxon>
        <taxon>Dikarya</taxon>
        <taxon>Basidiomycota</taxon>
        <taxon>Agaricomycotina</taxon>
        <taxon>Agaricomycetes</taxon>
        <taxon>Agaricomycetidae</taxon>
        <taxon>Agaricales</taxon>
        <taxon>Pleurotineae</taxon>
        <taxon>Pterulaceae</taxon>
        <taxon>Pterulicium</taxon>
    </lineage>
</organism>
<name>A0A5C3Q4U2_9AGAR</name>
<sequence>MGPFPSVGTTPLRPRDLWSALMVTWTGQWWSGLGYGHGHSCPLSCTHIFGNLKNYPNKQDQHNCDAWFSKDRGLWKKYSQKPTAAYPQDIPEMRTL</sequence>
<proteinExistence type="predicted"/>
<dbReference type="AlphaFoldDB" id="A0A5C3Q4U2"/>
<accession>A0A5C3Q4U2</accession>